<feature type="compositionally biased region" description="Low complexity" evidence="1">
    <location>
        <begin position="301"/>
        <end position="313"/>
    </location>
</feature>
<organism evidence="3 4">
    <name type="scientific">Pomacea canaliculata</name>
    <name type="common">Golden apple snail</name>
    <dbReference type="NCBI Taxonomy" id="400727"/>
    <lineage>
        <taxon>Eukaryota</taxon>
        <taxon>Metazoa</taxon>
        <taxon>Spiralia</taxon>
        <taxon>Lophotrochozoa</taxon>
        <taxon>Mollusca</taxon>
        <taxon>Gastropoda</taxon>
        <taxon>Caenogastropoda</taxon>
        <taxon>Architaenioglossa</taxon>
        <taxon>Ampullarioidea</taxon>
        <taxon>Ampullariidae</taxon>
        <taxon>Pomacea</taxon>
    </lineage>
</organism>
<keyword evidence="2" id="KW-0472">Membrane</keyword>
<feature type="compositionally biased region" description="Polar residues" evidence="1">
    <location>
        <begin position="129"/>
        <end position="139"/>
    </location>
</feature>
<feature type="compositionally biased region" description="Basic and acidic residues" evidence="1">
    <location>
        <begin position="320"/>
        <end position="351"/>
    </location>
</feature>
<feature type="transmembrane region" description="Helical" evidence="2">
    <location>
        <begin position="36"/>
        <end position="54"/>
    </location>
</feature>
<keyword evidence="4" id="KW-1185">Reference proteome</keyword>
<dbReference type="Proteomes" id="UP000245119">
    <property type="component" value="Linkage Group LG1"/>
</dbReference>
<gene>
    <name evidence="3" type="ORF">C0Q70_01532</name>
</gene>
<evidence type="ECO:0000256" key="1">
    <source>
        <dbReference type="SAM" id="MobiDB-lite"/>
    </source>
</evidence>
<feature type="region of interest" description="Disordered" evidence="1">
    <location>
        <begin position="102"/>
        <end position="139"/>
    </location>
</feature>
<evidence type="ECO:0000313" key="3">
    <source>
        <dbReference type="EMBL" id="PVD38907.1"/>
    </source>
</evidence>
<feature type="compositionally biased region" description="Polar residues" evidence="1">
    <location>
        <begin position="103"/>
        <end position="114"/>
    </location>
</feature>
<keyword evidence="2" id="KW-0812">Transmembrane</keyword>
<reference evidence="3 4" key="1">
    <citation type="submission" date="2018-04" db="EMBL/GenBank/DDBJ databases">
        <title>The genome of golden apple snail Pomacea canaliculata provides insight into stress tolerance and invasive adaptation.</title>
        <authorList>
            <person name="Liu C."/>
            <person name="Liu B."/>
            <person name="Ren Y."/>
            <person name="Zhang Y."/>
            <person name="Wang H."/>
            <person name="Li S."/>
            <person name="Jiang F."/>
            <person name="Yin L."/>
            <person name="Zhang G."/>
            <person name="Qian W."/>
            <person name="Fan W."/>
        </authorList>
    </citation>
    <scope>NUCLEOTIDE SEQUENCE [LARGE SCALE GENOMIC DNA]</scope>
    <source>
        <strain evidence="3">SZHN2017</strain>
        <tissue evidence="3">Muscle</tissue>
    </source>
</reference>
<dbReference type="AlphaFoldDB" id="A0A2T7PZU0"/>
<sequence length="366" mass="40599">MFFCWFLRCASQNDKHVYGGVTCERRGEVLPIPSEYIIGLSIAVIVGLLVALNFQTIVRDSDESDDSMVPSASSSPVNSSSPELTQDHISLHMQEGETDDILPTSQETTSSDVSGTPERVALPRIPSRQAGTGSDRQSLSSLMCEETLTQLSDCYYNGARSRERSQQDRKFDSYRPLDTTYRVLIMGSLGPEPVFLYEPWRNIDNLQFPQADDPCPQTDILHRSTVLHDQLADTDGFVEKVSSQRCCSSCSSSSDSSDTLVWGASDRSLYWSLRDQDADSSHSGETIIVNGDLDVTREDQSSSAQAGQSGLGSIPVSRKVLPELDRDGQWLPRPFDDRGKVTQRGRIDQPDLKMVTPKVEYKESHS</sequence>
<evidence type="ECO:0000313" key="4">
    <source>
        <dbReference type="Proteomes" id="UP000245119"/>
    </source>
</evidence>
<proteinExistence type="predicted"/>
<keyword evidence="2" id="KW-1133">Transmembrane helix</keyword>
<dbReference type="EMBL" id="PZQS01000001">
    <property type="protein sequence ID" value="PVD38907.1"/>
    <property type="molecule type" value="Genomic_DNA"/>
</dbReference>
<feature type="region of interest" description="Disordered" evidence="1">
    <location>
        <begin position="62"/>
        <end position="84"/>
    </location>
</feature>
<feature type="compositionally biased region" description="Low complexity" evidence="1">
    <location>
        <begin position="67"/>
        <end position="82"/>
    </location>
</feature>
<evidence type="ECO:0000256" key="2">
    <source>
        <dbReference type="SAM" id="Phobius"/>
    </source>
</evidence>
<comment type="caution">
    <text evidence="3">The sequence shown here is derived from an EMBL/GenBank/DDBJ whole genome shotgun (WGS) entry which is preliminary data.</text>
</comment>
<feature type="region of interest" description="Disordered" evidence="1">
    <location>
        <begin position="297"/>
        <end position="366"/>
    </location>
</feature>
<name>A0A2T7PZU0_POMCA</name>
<protein>
    <submittedName>
        <fullName evidence="3">Uncharacterized protein</fullName>
    </submittedName>
</protein>
<accession>A0A2T7PZU0</accession>